<dbReference type="RefSeq" id="XP_045012907.1">
    <property type="nucleotide sequence ID" value="XM_045156972.1"/>
</dbReference>
<keyword evidence="6" id="KW-1015">Disulfide bond</keyword>
<dbReference type="SUPFAM" id="SSF57501">
    <property type="entry name" value="Cystine-knot cytokines"/>
    <property type="match status" value="1"/>
</dbReference>
<dbReference type="GO" id="GO:0046982">
    <property type="term" value="F:protein heterodimerization activity"/>
    <property type="evidence" value="ECO:0007669"/>
    <property type="project" value="Ensembl"/>
</dbReference>
<dbReference type="GO" id="GO:0032739">
    <property type="term" value="P:positive regulation of interleukin-16 production"/>
    <property type="evidence" value="ECO:0007669"/>
    <property type="project" value="Ensembl"/>
</dbReference>
<dbReference type="GO" id="GO:0042803">
    <property type="term" value="F:protein homodimerization activity"/>
    <property type="evidence" value="ECO:0007669"/>
    <property type="project" value="Ensembl"/>
</dbReference>
<dbReference type="GO" id="GO:0050832">
    <property type="term" value="P:defense response to fungus"/>
    <property type="evidence" value="ECO:0007669"/>
    <property type="project" value="Ensembl"/>
</dbReference>
<dbReference type="GO" id="GO:0032735">
    <property type="term" value="P:positive regulation of interleukin-12 production"/>
    <property type="evidence" value="ECO:0007669"/>
    <property type="project" value="Ensembl"/>
</dbReference>
<dbReference type="GO" id="GO:0005615">
    <property type="term" value="C:extracellular space"/>
    <property type="evidence" value="ECO:0007669"/>
    <property type="project" value="UniProtKB-KW"/>
</dbReference>
<feature type="chain" id="PRO_5034580978" evidence="9">
    <location>
        <begin position="29"/>
        <end position="158"/>
    </location>
</feature>
<feature type="signal peptide" evidence="9">
    <location>
        <begin position="1"/>
        <end position="28"/>
    </location>
</feature>
<evidence type="ECO:0000256" key="3">
    <source>
        <dbReference type="ARBA" id="ARBA00022514"/>
    </source>
</evidence>
<dbReference type="GO" id="GO:0005125">
    <property type="term" value="F:cytokine activity"/>
    <property type="evidence" value="ECO:0007669"/>
    <property type="project" value="UniProtKB-KW"/>
</dbReference>
<organism evidence="10 11">
    <name type="scientific">Jaculus jaculus</name>
    <name type="common">Lesser Egyptian jerboa</name>
    <dbReference type="NCBI Taxonomy" id="51337"/>
    <lineage>
        <taxon>Eukaryota</taxon>
        <taxon>Metazoa</taxon>
        <taxon>Chordata</taxon>
        <taxon>Craniata</taxon>
        <taxon>Vertebrata</taxon>
        <taxon>Euteleostomi</taxon>
        <taxon>Mammalia</taxon>
        <taxon>Eutheria</taxon>
        <taxon>Euarchontoglires</taxon>
        <taxon>Glires</taxon>
        <taxon>Rodentia</taxon>
        <taxon>Myomorpha</taxon>
        <taxon>Dipodoidea</taxon>
        <taxon>Dipodidae</taxon>
        <taxon>Dipodinae</taxon>
        <taxon>Jaculus</taxon>
    </lineage>
</organism>
<dbReference type="GO" id="GO:0038173">
    <property type="term" value="P:interleukin-17A-mediated signaling pathway"/>
    <property type="evidence" value="ECO:0007669"/>
    <property type="project" value="Ensembl"/>
</dbReference>
<evidence type="ECO:0000256" key="7">
    <source>
        <dbReference type="ARBA" id="ARBA00023180"/>
    </source>
</evidence>
<dbReference type="GO" id="GO:0010467">
    <property type="term" value="P:gene expression"/>
    <property type="evidence" value="ECO:0007669"/>
    <property type="project" value="Ensembl"/>
</dbReference>
<sequence>MSPRRTSSEFQPLPLLLILLAVVKAGMAMPPSPGCPEAEEKDFIQNVKVNLSILNSVSPKVNSRRPSDYLNRSTSPWNLQRNEDPERFPSVIWEAKCRHLGCVNAEGKVDHHMNSVPIQQEILVLRREPQNCPLSFRLEKMLVAVGCTCVTPIIRHVA</sequence>
<dbReference type="GO" id="GO:0106015">
    <property type="term" value="P:negative regulation of inflammatory response to wounding"/>
    <property type="evidence" value="ECO:0007669"/>
    <property type="project" value="Ensembl"/>
</dbReference>
<name>A0A8C5K3R4_JACJA</name>
<dbReference type="GO" id="GO:0050830">
    <property type="term" value="P:defense response to Gram-positive bacterium"/>
    <property type="evidence" value="ECO:0007669"/>
    <property type="project" value="Ensembl"/>
</dbReference>
<dbReference type="GO" id="GO:1903882">
    <property type="term" value="P:negative regulation of interleukin-17-mediated signaling pathway"/>
    <property type="evidence" value="ECO:0007669"/>
    <property type="project" value="Ensembl"/>
</dbReference>
<keyword evidence="7" id="KW-0325">Glycoprotein</keyword>
<dbReference type="PRINTS" id="PR01932">
    <property type="entry name" value="INTRLEUKIN17"/>
</dbReference>
<dbReference type="GO" id="GO:0006954">
    <property type="term" value="P:inflammatory response"/>
    <property type="evidence" value="ECO:0007669"/>
    <property type="project" value="UniProtKB-KW"/>
</dbReference>
<keyword evidence="3" id="KW-0202">Cytokine</keyword>
<dbReference type="GO" id="GO:0030216">
    <property type="term" value="P:keratinocyte differentiation"/>
    <property type="evidence" value="ECO:0007669"/>
    <property type="project" value="Ensembl"/>
</dbReference>
<evidence type="ECO:0000256" key="4">
    <source>
        <dbReference type="ARBA" id="ARBA00022525"/>
    </source>
</evidence>
<keyword evidence="4" id="KW-0964">Secreted</keyword>
<dbReference type="GO" id="GO:1903348">
    <property type="term" value="P:positive regulation of bicellular tight junction assembly"/>
    <property type="evidence" value="ECO:0007669"/>
    <property type="project" value="Ensembl"/>
</dbReference>
<protein>
    <submittedName>
        <fullName evidence="10">Interleukin 17A</fullName>
    </submittedName>
</protein>
<accession>A0A8C5K3R4</accession>
<keyword evidence="5 9" id="KW-0732">Signal</keyword>
<dbReference type="InterPro" id="IPR020440">
    <property type="entry name" value="IL-17_chr"/>
</dbReference>
<comment type="subcellular location">
    <subcellularLocation>
        <location evidence="1">Secreted</location>
    </subcellularLocation>
</comment>
<dbReference type="GO" id="GO:0032755">
    <property type="term" value="P:positive regulation of interleukin-6 production"/>
    <property type="evidence" value="ECO:0007669"/>
    <property type="project" value="Ensembl"/>
</dbReference>
<dbReference type="GO" id="GO:0097530">
    <property type="term" value="P:granulocyte migration"/>
    <property type="evidence" value="ECO:0007669"/>
    <property type="project" value="Ensembl"/>
</dbReference>
<dbReference type="FunFam" id="2.10.90.10:FF:000038">
    <property type="entry name" value="Interleukin-17A"/>
    <property type="match status" value="1"/>
</dbReference>
<dbReference type="GO" id="GO:0045672">
    <property type="term" value="P:positive regulation of osteoclast differentiation"/>
    <property type="evidence" value="ECO:0007669"/>
    <property type="project" value="Ensembl"/>
</dbReference>
<evidence type="ECO:0000313" key="10">
    <source>
        <dbReference type="Ensembl" id="ENSJJAP00000002082.1"/>
    </source>
</evidence>
<dbReference type="OrthoDB" id="6093351at2759"/>
<dbReference type="GO" id="GO:0050829">
    <property type="term" value="P:defense response to Gram-negative bacterium"/>
    <property type="evidence" value="ECO:0007669"/>
    <property type="project" value="Ensembl"/>
</dbReference>
<dbReference type="GeneTree" id="ENSGT00940000161882"/>
<evidence type="ECO:0000256" key="9">
    <source>
        <dbReference type="SAM" id="SignalP"/>
    </source>
</evidence>
<gene>
    <name evidence="10" type="primary">Il17a</name>
</gene>
<dbReference type="OMA" id="HHMNSVP"/>
<keyword evidence="8" id="KW-0395">Inflammatory response</keyword>
<evidence type="ECO:0000256" key="5">
    <source>
        <dbReference type="ARBA" id="ARBA00022729"/>
    </source>
</evidence>
<dbReference type="GeneID" id="101594507"/>
<dbReference type="GO" id="GO:0071347">
    <property type="term" value="P:cellular response to interleukin-1"/>
    <property type="evidence" value="ECO:0007669"/>
    <property type="project" value="Ensembl"/>
</dbReference>
<dbReference type="GO" id="GO:0060729">
    <property type="term" value="P:intestinal epithelial structure maintenance"/>
    <property type="evidence" value="ECO:0007669"/>
    <property type="project" value="Ensembl"/>
</dbReference>
<evidence type="ECO:0000256" key="8">
    <source>
        <dbReference type="ARBA" id="ARBA00023198"/>
    </source>
</evidence>
<dbReference type="GO" id="GO:0010838">
    <property type="term" value="P:positive regulation of keratinocyte proliferation"/>
    <property type="evidence" value="ECO:0007669"/>
    <property type="project" value="Ensembl"/>
</dbReference>
<dbReference type="InterPro" id="IPR010345">
    <property type="entry name" value="IL-17_fam"/>
</dbReference>
<dbReference type="CTD" id="3605"/>
<dbReference type="GO" id="GO:0051897">
    <property type="term" value="P:positive regulation of phosphatidylinositol 3-kinase/protein kinase B signal transduction"/>
    <property type="evidence" value="ECO:0007669"/>
    <property type="project" value="Ensembl"/>
</dbReference>
<comment type="similarity">
    <text evidence="2">Belongs to the IL-17 family.</text>
</comment>
<dbReference type="GO" id="GO:0032747">
    <property type="term" value="P:positive regulation of interleukin-23 production"/>
    <property type="evidence" value="ECO:0007669"/>
    <property type="project" value="Ensembl"/>
</dbReference>
<proteinExistence type="inferred from homology"/>
<dbReference type="Gene3D" id="2.10.90.10">
    <property type="entry name" value="Cystine-knot cytokines"/>
    <property type="match status" value="1"/>
</dbReference>
<dbReference type="GO" id="GO:0045944">
    <property type="term" value="P:positive regulation of transcription by RNA polymerase II"/>
    <property type="evidence" value="ECO:0007669"/>
    <property type="project" value="Ensembl"/>
</dbReference>
<dbReference type="GO" id="GO:0097400">
    <property type="term" value="P:interleukin-17-mediated signaling pathway"/>
    <property type="evidence" value="ECO:0007669"/>
    <property type="project" value="Ensembl"/>
</dbReference>
<dbReference type="GO" id="GO:2000340">
    <property type="term" value="P:positive regulation of chemokine (C-X-C motif) ligand 1 production"/>
    <property type="evidence" value="ECO:0007669"/>
    <property type="project" value="Ensembl"/>
</dbReference>
<dbReference type="GO" id="GO:0043616">
    <property type="term" value="P:keratinocyte proliferation"/>
    <property type="evidence" value="ECO:0007669"/>
    <property type="project" value="Ensembl"/>
</dbReference>
<dbReference type="GO" id="GO:1900017">
    <property type="term" value="P:positive regulation of cytokine production involved in inflammatory response"/>
    <property type="evidence" value="ECO:0007669"/>
    <property type="project" value="Ensembl"/>
</dbReference>
<dbReference type="Ensembl" id="ENSJJAT00000003880.1">
    <property type="protein sequence ID" value="ENSJJAP00000002082.1"/>
    <property type="gene ID" value="ENSJJAG00000003345.1"/>
</dbReference>
<evidence type="ECO:0000313" key="11">
    <source>
        <dbReference type="Proteomes" id="UP000694385"/>
    </source>
</evidence>
<dbReference type="GO" id="GO:0009897">
    <property type="term" value="C:external side of plasma membrane"/>
    <property type="evidence" value="ECO:0007669"/>
    <property type="project" value="Ensembl"/>
</dbReference>
<dbReference type="GO" id="GO:0048255">
    <property type="term" value="P:mRNA stabilization"/>
    <property type="evidence" value="ECO:0007669"/>
    <property type="project" value="Ensembl"/>
</dbReference>
<dbReference type="AlphaFoldDB" id="A0A8C5K3R4"/>
<reference evidence="10" key="2">
    <citation type="submission" date="2025-09" db="UniProtKB">
        <authorList>
            <consortium name="Ensembl"/>
        </authorList>
    </citation>
    <scope>IDENTIFICATION</scope>
</reference>
<dbReference type="Pfam" id="PF06083">
    <property type="entry name" value="IL17"/>
    <property type="match status" value="1"/>
</dbReference>
<dbReference type="GO" id="GO:0032760">
    <property type="term" value="P:positive regulation of tumor necrosis factor production"/>
    <property type="evidence" value="ECO:0007669"/>
    <property type="project" value="Ensembl"/>
</dbReference>
<dbReference type="GO" id="GO:0002225">
    <property type="term" value="P:positive regulation of antimicrobial peptide production"/>
    <property type="evidence" value="ECO:0007669"/>
    <property type="project" value="Ensembl"/>
</dbReference>
<dbReference type="InterPro" id="IPR029034">
    <property type="entry name" value="Cystine-knot_cytokine"/>
</dbReference>
<dbReference type="Proteomes" id="UP000694385">
    <property type="component" value="Unassembled WGS sequence"/>
</dbReference>
<evidence type="ECO:0000256" key="2">
    <source>
        <dbReference type="ARBA" id="ARBA00007236"/>
    </source>
</evidence>
<dbReference type="GO" id="GO:0072537">
    <property type="term" value="P:fibroblast activation"/>
    <property type="evidence" value="ECO:0007669"/>
    <property type="project" value="Ensembl"/>
</dbReference>
<evidence type="ECO:0000256" key="1">
    <source>
        <dbReference type="ARBA" id="ARBA00004613"/>
    </source>
</evidence>
<evidence type="ECO:0000256" key="6">
    <source>
        <dbReference type="ARBA" id="ARBA00023157"/>
    </source>
</evidence>
<dbReference type="GO" id="GO:0009611">
    <property type="term" value="P:response to wounding"/>
    <property type="evidence" value="ECO:0007669"/>
    <property type="project" value="Ensembl"/>
</dbReference>
<dbReference type="GO" id="GO:0032731">
    <property type="term" value="P:positive regulation of interleukin-1 beta production"/>
    <property type="evidence" value="ECO:0007669"/>
    <property type="project" value="Ensembl"/>
</dbReference>
<keyword evidence="11" id="KW-1185">Reference proteome</keyword>
<reference evidence="10" key="1">
    <citation type="submission" date="2025-08" db="UniProtKB">
        <authorList>
            <consortium name="Ensembl"/>
        </authorList>
    </citation>
    <scope>IDENTIFICATION</scope>
</reference>
<dbReference type="GO" id="GO:0007219">
    <property type="term" value="P:Notch signaling pathway"/>
    <property type="evidence" value="ECO:0007669"/>
    <property type="project" value="Ensembl"/>
</dbReference>